<evidence type="ECO:0000256" key="9">
    <source>
        <dbReference type="ARBA" id="ARBA00023211"/>
    </source>
</evidence>
<feature type="site" description="Essential for catalytic activity" evidence="12">
    <location>
        <position position="138"/>
    </location>
</feature>
<dbReference type="EC" id="4.1.99.12" evidence="4 12"/>
<keyword evidence="6 12" id="KW-0686">Riboflavin biosynthesis</keyword>
<feature type="binding site" evidence="12">
    <location>
        <position position="155"/>
    </location>
    <ligand>
        <name>Mg(2+)</name>
        <dbReference type="ChEBI" id="CHEBI:18420"/>
        <label>2</label>
    </ligand>
</feature>
<evidence type="ECO:0000256" key="3">
    <source>
        <dbReference type="ARBA" id="ARBA00011738"/>
    </source>
</evidence>
<keyword evidence="7 12" id="KW-0479">Metal-binding</keyword>
<comment type="pathway">
    <text evidence="2 12 13">Cofactor biosynthesis; riboflavin biosynthesis; 2-hydroxy-3-oxobutyl phosphate from D-ribulose 5-phosphate: step 1/1.</text>
</comment>
<proteinExistence type="inferred from homology"/>
<comment type="subunit">
    <text evidence="3 12 13">Homodimer.</text>
</comment>
<dbReference type="OrthoDB" id="9793111at2"/>
<dbReference type="InterPro" id="IPR017945">
    <property type="entry name" value="DHBP_synth_RibB-like_a/b_dom"/>
</dbReference>
<dbReference type="GO" id="GO:0005829">
    <property type="term" value="C:cytosol"/>
    <property type="evidence" value="ECO:0007669"/>
    <property type="project" value="TreeGrafter"/>
</dbReference>
<dbReference type="GO" id="GO:0030145">
    <property type="term" value="F:manganese ion binding"/>
    <property type="evidence" value="ECO:0007669"/>
    <property type="project" value="UniProtKB-UniRule"/>
</dbReference>
<keyword evidence="9 12" id="KW-0464">Manganese</keyword>
<comment type="function">
    <text evidence="1 12 13">Catalyzes the conversion of D-ribulose 5-phosphate to formate and 3,4-dihydroxy-2-butanone 4-phosphate.</text>
</comment>
<evidence type="ECO:0000313" key="15">
    <source>
        <dbReference type="Proteomes" id="UP000250086"/>
    </source>
</evidence>
<dbReference type="InterPro" id="IPR000422">
    <property type="entry name" value="DHBP_synthase_RibB"/>
</dbReference>
<dbReference type="EMBL" id="UAPV01000001">
    <property type="protein sequence ID" value="SPT68994.1"/>
    <property type="molecule type" value="Genomic_DNA"/>
</dbReference>
<dbReference type="SUPFAM" id="SSF55821">
    <property type="entry name" value="YrdC/RibB"/>
    <property type="match status" value="1"/>
</dbReference>
<sequence length="216" mass="23134">MSKNNLLESFGSDPIERVELALDALRQGKGILVVDNEDRENEGDLIYAAETMTQEQMAFMVRECSGIVCVCVKEEKAKALGLSMMVSNNTSTFGTAFTISVDAAEGVGTGVSAHDRIKAIKIVCDDNSKPEDLVSPGHMFPLVAKDGGVFERDGHTEASVDLARLAGLAPVGVLCELCAPDGSMAKLPRVCAFAQLHDMIVISIEDLIAYRKAKNV</sequence>
<accession>A0A2X0VNY2</accession>
<feature type="site" description="Essential for catalytic activity" evidence="12">
    <location>
        <position position="176"/>
    </location>
</feature>
<dbReference type="Gene3D" id="3.90.870.10">
    <property type="entry name" value="DHBP synthase"/>
    <property type="match status" value="1"/>
</dbReference>
<feature type="binding site" evidence="12">
    <location>
        <begin position="39"/>
        <end position="40"/>
    </location>
    <ligand>
        <name>D-ribulose 5-phosphate</name>
        <dbReference type="ChEBI" id="CHEBI:58121"/>
    </ligand>
</feature>
<evidence type="ECO:0000256" key="6">
    <source>
        <dbReference type="ARBA" id="ARBA00022619"/>
    </source>
</evidence>
<organism evidence="14 15">
    <name type="scientific">Anaerobiospirillum thomasii</name>
    <dbReference type="NCBI Taxonomy" id="179995"/>
    <lineage>
        <taxon>Bacteria</taxon>
        <taxon>Pseudomonadati</taxon>
        <taxon>Pseudomonadota</taxon>
        <taxon>Gammaproteobacteria</taxon>
        <taxon>Aeromonadales</taxon>
        <taxon>Succinivibrionaceae</taxon>
        <taxon>Anaerobiospirillum</taxon>
    </lineage>
</organism>
<dbReference type="Proteomes" id="UP000250086">
    <property type="component" value="Unassembled WGS sequence"/>
</dbReference>
<dbReference type="RefSeq" id="WP_113743193.1">
    <property type="nucleotide sequence ID" value="NZ_UAPU01000006.1"/>
</dbReference>
<evidence type="ECO:0000256" key="13">
    <source>
        <dbReference type="RuleBase" id="RU003843"/>
    </source>
</evidence>
<evidence type="ECO:0000256" key="12">
    <source>
        <dbReference type="HAMAP-Rule" id="MF_00180"/>
    </source>
</evidence>
<evidence type="ECO:0000256" key="10">
    <source>
        <dbReference type="ARBA" id="ARBA00023239"/>
    </source>
</evidence>
<keyword evidence="8 12" id="KW-0460">Magnesium</keyword>
<feature type="binding site" evidence="12">
    <location>
        <position position="44"/>
    </location>
    <ligand>
        <name>D-ribulose 5-phosphate</name>
        <dbReference type="ChEBI" id="CHEBI:58121"/>
    </ligand>
</feature>
<dbReference type="AlphaFoldDB" id="A0A2X0VNY2"/>
<evidence type="ECO:0000256" key="4">
    <source>
        <dbReference type="ARBA" id="ARBA00012153"/>
    </source>
</evidence>
<dbReference type="HAMAP" id="MF_00180">
    <property type="entry name" value="RibB"/>
    <property type="match status" value="1"/>
</dbReference>
<feature type="binding site" evidence="12">
    <location>
        <position position="40"/>
    </location>
    <ligand>
        <name>Mg(2+)</name>
        <dbReference type="ChEBI" id="CHEBI:18420"/>
        <label>1</label>
    </ligand>
</feature>
<evidence type="ECO:0000256" key="11">
    <source>
        <dbReference type="ARBA" id="ARBA00060730"/>
    </source>
</evidence>
<name>A0A2X0VNY2_9GAMM</name>
<dbReference type="UniPathway" id="UPA00275">
    <property type="reaction ID" value="UER00399"/>
</dbReference>
<feature type="binding site" evidence="12">
    <location>
        <position position="40"/>
    </location>
    <ligand>
        <name>Mg(2+)</name>
        <dbReference type="ChEBI" id="CHEBI:18420"/>
        <label>2</label>
    </ligand>
</feature>
<comment type="cofactor">
    <cofactor evidence="12 13">
        <name>Mg(2+)</name>
        <dbReference type="ChEBI" id="CHEBI:18420"/>
    </cofactor>
    <cofactor evidence="12 13">
        <name>Mn(2+)</name>
        <dbReference type="ChEBI" id="CHEBI:29035"/>
    </cofactor>
    <text evidence="12 13">Binds 2 divalent metal cations per subunit. Magnesium or manganese.</text>
</comment>
<evidence type="ECO:0000256" key="7">
    <source>
        <dbReference type="ARBA" id="ARBA00022723"/>
    </source>
</evidence>
<evidence type="ECO:0000256" key="2">
    <source>
        <dbReference type="ARBA" id="ARBA00004904"/>
    </source>
</evidence>
<dbReference type="GO" id="GO:0000287">
    <property type="term" value="F:magnesium ion binding"/>
    <property type="evidence" value="ECO:0007669"/>
    <property type="project" value="UniProtKB-UniRule"/>
</dbReference>
<dbReference type="FunFam" id="3.90.870.10:FF:000002">
    <property type="entry name" value="3,4-dihydroxy-2-butanone 4-phosphate synthase"/>
    <property type="match status" value="1"/>
</dbReference>
<keyword evidence="10 12" id="KW-0456">Lyase</keyword>
<gene>
    <name evidence="12 14" type="primary">ribB</name>
    <name evidence="14" type="ORF">NCTC13093_00357</name>
</gene>
<keyword evidence="15" id="KW-1185">Reference proteome</keyword>
<reference evidence="14 15" key="1">
    <citation type="submission" date="2018-06" db="EMBL/GenBank/DDBJ databases">
        <authorList>
            <consortium name="Pathogen Informatics"/>
            <person name="Doyle S."/>
        </authorList>
    </citation>
    <scope>NUCLEOTIDE SEQUENCE [LARGE SCALE GENOMIC DNA]</scope>
    <source>
        <strain evidence="14 15">NCTC13093</strain>
    </source>
</reference>
<protein>
    <recommendedName>
        <fullName evidence="5 12">3,4-dihydroxy-2-butanone 4-phosphate synthase</fullName>
        <shortName evidence="12 13">DHBP synthase</shortName>
        <ecNumber evidence="4 12">4.1.99.12</ecNumber>
    </recommendedName>
</protein>
<evidence type="ECO:0000256" key="5">
    <source>
        <dbReference type="ARBA" id="ARBA00018836"/>
    </source>
</evidence>
<comment type="catalytic activity">
    <reaction evidence="12 13">
        <text>D-ribulose 5-phosphate = (2S)-2-hydroxy-3-oxobutyl phosphate + formate + H(+)</text>
        <dbReference type="Rhea" id="RHEA:18457"/>
        <dbReference type="ChEBI" id="CHEBI:15378"/>
        <dbReference type="ChEBI" id="CHEBI:15740"/>
        <dbReference type="ChEBI" id="CHEBI:58121"/>
        <dbReference type="ChEBI" id="CHEBI:58830"/>
        <dbReference type="EC" id="4.1.99.12"/>
    </reaction>
</comment>
<dbReference type="PANTHER" id="PTHR21327:SF38">
    <property type="entry name" value="3,4-DIHYDROXY-2-BUTANONE 4-PHOSPHATE SYNTHASE"/>
    <property type="match status" value="1"/>
</dbReference>
<feature type="binding site" evidence="12">
    <location>
        <begin position="152"/>
        <end position="156"/>
    </location>
    <ligand>
        <name>D-ribulose 5-phosphate</name>
        <dbReference type="ChEBI" id="CHEBI:58121"/>
    </ligand>
</feature>
<dbReference type="GO" id="GO:0008686">
    <property type="term" value="F:3,4-dihydroxy-2-butanone-4-phosphate synthase activity"/>
    <property type="evidence" value="ECO:0007669"/>
    <property type="project" value="UniProtKB-UniRule"/>
</dbReference>
<dbReference type="NCBIfam" id="TIGR00506">
    <property type="entry name" value="ribB"/>
    <property type="match status" value="1"/>
</dbReference>
<dbReference type="PANTHER" id="PTHR21327">
    <property type="entry name" value="GTP CYCLOHYDROLASE II-RELATED"/>
    <property type="match status" value="1"/>
</dbReference>
<comment type="similarity">
    <text evidence="11 12 13">Belongs to the DHBP synthase family.</text>
</comment>
<dbReference type="GO" id="GO:0009231">
    <property type="term" value="P:riboflavin biosynthetic process"/>
    <property type="evidence" value="ECO:0007669"/>
    <property type="project" value="UniProtKB-UniRule"/>
</dbReference>
<dbReference type="Pfam" id="PF00926">
    <property type="entry name" value="DHBP_synthase"/>
    <property type="match status" value="1"/>
</dbReference>
<evidence type="ECO:0000256" key="1">
    <source>
        <dbReference type="ARBA" id="ARBA00002284"/>
    </source>
</evidence>
<evidence type="ECO:0000313" key="14">
    <source>
        <dbReference type="EMBL" id="SPT68994.1"/>
    </source>
</evidence>
<evidence type="ECO:0000256" key="8">
    <source>
        <dbReference type="ARBA" id="ARBA00022842"/>
    </source>
</evidence>